<evidence type="ECO:0000313" key="9">
    <source>
        <dbReference type="EMBL" id="KAG6475215.1"/>
    </source>
</evidence>
<keyword evidence="3" id="KW-0805">Transcription regulation</keyword>
<evidence type="ECO:0000313" key="10">
    <source>
        <dbReference type="Proteomes" id="UP000734854"/>
    </source>
</evidence>
<feature type="domain" description="Myb-like" evidence="7">
    <location>
        <begin position="167"/>
        <end position="217"/>
    </location>
</feature>
<dbReference type="PANTHER" id="PTHR45614">
    <property type="entry name" value="MYB PROTEIN-RELATED"/>
    <property type="match status" value="1"/>
</dbReference>
<dbReference type="Gene3D" id="1.10.10.60">
    <property type="entry name" value="Homeodomain-like"/>
    <property type="match status" value="2"/>
</dbReference>
<evidence type="ECO:0000256" key="4">
    <source>
        <dbReference type="ARBA" id="ARBA00023125"/>
    </source>
</evidence>
<comment type="caution">
    <text evidence="9">The sequence shown here is derived from an EMBL/GenBank/DDBJ whole genome shotgun (WGS) entry which is preliminary data.</text>
</comment>
<proteinExistence type="predicted"/>
<dbReference type="PROSITE" id="PS50090">
    <property type="entry name" value="MYB_LIKE"/>
    <property type="match status" value="2"/>
</dbReference>
<dbReference type="CDD" id="cd00167">
    <property type="entry name" value="SANT"/>
    <property type="match status" value="2"/>
</dbReference>
<reference evidence="9 10" key="1">
    <citation type="submission" date="2020-08" db="EMBL/GenBank/DDBJ databases">
        <title>Plant Genome Project.</title>
        <authorList>
            <person name="Zhang R.-G."/>
        </authorList>
    </citation>
    <scope>NUCLEOTIDE SEQUENCE [LARGE SCALE GENOMIC DNA]</scope>
    <source>
        <tissue evidence="9">Rhizome</tissue>
    </source>
</reference>
<evidence type="ECO:0000259" key="7">
    <source>
        <dbReference type="PROSITE" id="PS50090"/>
    </source>
</evidence>
<protein>
    <submittedName>
        <fullName evidence="9">Uncharacterized protein</fullName>
    </submittedName>
</protein>
<evidence type="ECO:0000256" key="2">
    <source>
        <dbReference type="ARBA" id="ARBA00022737"/>
    </source>
</evidence>
<dbReference type="InterPro" id="IPR050560">
    <property type="entry name" value="MYB_TF"/>
</dbReference>
<keyword evidence="4" id="KW-0238">DNA-binding</keyword>
<dbReference type="SUPFAM" id="SSF46689">
    <property type="entry name" value="Homeodomain-like"/>
    <property type="match status" value="1"/>
</dbReference>
<dbReference type="Pfam" id="PF13921">
    <property type="entry name" value="Myb_DNA-bind_6"/>
    <property type="match status" value="1"/>
</dbReference>
<gene>
    <name evidence="9" type="ORF">ZIOFF_064433</name>
</gene>
<feature type="domain" description="HTH myb-type" evidence="8">
    <location>
        <begin position="167"/>
        <end position="221"/>
    </location>
</feature>
<dbReference type="GO" id="GO:0000978">
    <property type="term" value="F:RNA polymerase II cis-regulatory region sequence-specific DNA binding"/>
    <property type="evidence" value="ECO:0007669"/>
    <property type="project" value="TreeGrafter"/>
</dbReference>
<keyword evidence="2" id="KW-0677">Repeat</keyword>
<feature type="domain" description="HTH myb-type" evidence="8">
    <location>
        <begin position="120"/>
        <end position="166"/>
    </location>
</feature>
<dbReference type="PANTHER" id="PTHR45614:SF175">
    <property type="entry name" value="TRANSCRIPTION FACTOR MYB105-RELATED"/>
    <property type="match status" value="1"/>
</dbReference>
<organism evidence="9 10">
    <name type="scientific">Zingiber officinale</name>
    <name type="common">Ginger</name>
    <name type="synonym">Amomum zingiber</name>
    <dbReference type="NCBI Taxonomy" id="94328"/>
    <lineage>
        <taxon>Eukaryota</taxon>
        <taxon>Viridiplantae</taxon>
        <taxon>Streptophyta</taxon>
        <taxon>Embryophyta</taxon>
        <taxon>Tracheophyta</taxon>
        <taxon>Spermatophyta</taxon>
        <taxon>Magnoliopsida</taxon>
        <taxon>Liliopsida</taxon>
        <taxon>Zingiberales</taxon>
        <taxon>Zingiberaceae</taxon>
        <taxon>Zingiber</taxon>
    </lineage>
</organism>
<name>A0A8J5K8A3_ZINOF</name>
<keyword evidence="5" id="KW-0804">Transcription</keyword>
<accession>A0A8J5K8A3</accession>
<dbReference type="PROSITE" id="PS51294">
    <property type="entry name" value="HTH_MYB"/>
    <property type="match status" value="2"/>
</dbReference>
<dbReference type="InterPro" id="IPR001005">
    <property type="entry name" value="SANT/Myb"/>
</dbReference>
<dbReference type="AlphaFoldDB" id="A0A8J5K8A3"/>
<dbReference type="Proteomes" id="UP000734854">
    <property type="component" value="Unassembled WGS sequence"/>
</dbReference>
<evidence type="ECO:0000256" key="6">
    <source>
        <dbReference type="ARBA" id="ARBA00023242"/>
    </source>
</evidence>
<dbReference type="GO" id="GO:0000981">
    <property type="term" value="F:DNA-binding transcription factor activity, RNA polymerase II-specific"/>
    <property type="evidence" value="ECO:0007669"/>
    <property type="project" value="TreeGrafter"/>
</dbReference>
<dbReference type="GO" id="GO:0005634">
    <property type="term" value="C:nucleus"/>
    <property type="evidence" value="ECO:0007669"/>
    <property type="project" value="UniProtKB-SubCell"/>
</dbReference>
<comment type="subcellular location">
    <subcellularLocation>
        <location evidence="1">Nucleus</location>
    </subcellularLocation>
</comment>
<evidence type="ECO:0000256" key="1">
    <source>
        <dbReference type="ARBA" id="ARBA00004123"/>
    </source>
</evidence>
<dbReference type="SMART" id="SM00717">
    <property type="entry name" value="SANT"/>
    <property type="match status" value="2"/>
</dbReference>
<sequence>MVLTSSKKSQNLQLVAVKGQNQHKEQAGFERHGLGVFGIKETSHLRRETSAKPLNGVIFPAVLDNKRETQCKDNSCWLTETECLRFIKQQKNMGREGFVKLMSGTLSDECGHEAKFCASRGHWKLQEDCRLRELVAIHGPQNWNLIAAEMQGRSGKSCRLRWFNQLNPSIDRSTFSEKEDEKLLAAQKLYGNKWSMIAGLFPGRTDNMVKNHWHVLMAKKWREEQADGYRKRRLRQFGVQRRIGAATIRGYASCTEASSVKENGESSCFETNASPSFIDFLGVGDT</sequence>
<dbReference type="InterPro" id="IPR009057">
    <property type="entry name" value="Homeodomain-like_sf"/>
</dbReference>
<dbReference type="FunFam" id="1.10.10.60:FF:000060">
    <property type="entry name" value="MYB transcription factor"/>
    <property type="match status" value="1"/>
</dbReference>
<evidence type="ECO:0000256" key="3">
    <source>
        <dbReference type="ARBA" id="ARBA00023015"/>
    </source>
</evidence>
<dbReference type="EMBL" id="JACMSC010000018">
    <property type="protein sequence ID" value="KAG6475215.1"/>
    <property type="molecule type" value="Genomic_DNA"/>
</dbReference>
<dbReference type="InterPro" id="IPR017930">
    <property type="entry name" value="Myb_dom"/>
</dbReference>
<keyword evidence="6" id="KW-0539">Nucleus</keyword>
<evidence type="ECO:0000256" key="5">
    <source>
        <dbReference type="ARBA" id="ARBA00023163"/>
    </source>
</evidence>
<evidence type="ECO:0000259" key="8">
    <source>
        <dbReference type="PROSITE" id="PS51294"/>
    </source>
</evidence>
<keyword evidence="10" id="KW-1185">Reference proteome</keyword>
<feature type="domain" description="Myb-like" evidence="7">
    <location>
        <begin position="120"/>
        <end position="166"/>
    </location>
</feature>